<name>A0ABD2IAS3_HETSC</name>
<feature type="region of interest" description="Disordered" evidence="1">
    <location>
        <begin position="1"/>
        <end position="26"/>
    </location>
</feature>
<organism evidence="2 3">
    <name type="scientific">Heterodera schachtii</name>
    <name type="common">Sugarbeet cyst nematode worm</name>
    <name type="synonym">Tylenchus schachtii</name>
    <dbReference type="NCBI Taxonomy" id="97005"/>
    <lineage>
        <taxon>Eukaryota</taxon>
        <taxon>Metazoa</taxon>
        <taxon>Ecdysozoa</taxon>
        <taxon>Nematoda</taxon>
        <taxon>Chromadorea</taxon>
        <taxon>Rhabditida</taxon>
        <taxon>Tylenchina</taxon>
        <taxon>Tylenchomorpha</taxon>
        <taxon>Tylenchoidea</taxon>
        <taxon>Heteroderidae</taxon>
        <taxon>Heteroderinae</taxon>
        <taxon>Heterodera</taxon>
    </lineage>
</organism>
<reference evidence="2 3" key="1">
    <citation type="submission" date="2024-10" db="EMBL/GenBank/DDBJ databases">
        <authorList>
            <person name="Kim D."/>
        </authorList>
    </citation>
    <scope>NUCLEOTIDE SEQUENCE [LARGE SCALE GENOMIC DNA]</scope>
    <source>
        <strain evidence="2">Taebaek</strain>
    </source>
</reference>
<dbReference type="Proteomes" id="UP001620645">
    <property type="component" value="Unassembled WGS sequence"/>
</dbReference>
<evidence type="ECO:0000313" key="2">
    <source>
        <dbReference type="EMBL" id="KAL3070248.1"/>
    </source>
</evidence>
<dbReference type="EMBL" id="JBICCN010000415">
    <property type="protein sequence ID" value="KAL3070248.1"/>
    <property type="molecule type" value="Genomic_DNA"/>
</dbReference>
<dbReference type="AlphaFoldDB" id="A0ABD2IAS3"/>
<gene>
    <name evidence="2" type="ORF">niasHS_015579</name>
</gene>
<sequence>MDEKKLLQSLNGRKASQKRQEKREKKRLCAQYAGTFRWAKRKALEVSGGEQPTAVAIGHPTPATFVSTPLKREVPQSVKRAEFKWPDAVLSSSSAVMPPQLNIVKMEEDLPCPSSAAVPMPSAAVPTPPAASSLSSLPSSSLALLAAIDDQQQQRIAHLEKQLHQRDATISALQQQLHSREALIAALQGQLAAQREEGHH</sequence>
<dbReference type="Gene3D" id="1.20.5.170">
    <property type="match status" value="1"/>
</dbReference>
<keyword evidence="3" id="KW-1185">Reference proteome</keyword>
<protein>
    <submittedName>
        <fullName evidence="2">Uncharacterized protein</fullName>
    </submittedName>
</protein>
<evidence type="ECO:0000313" key="3">
    <source>
        <dbReference type="Proteomes" id="UP001620645"/>
    </source>
</evidence>
<evidence type="ECO:0000256" key="1">
    <source>
        <dbReference type="SAM" id="MobiDB-lite"/>
    </source>
</evidence>
<proteinExistence type="predicted"/>
<accession>A0ABD2IAS3</accession>
<comment type="caution">
    <text evidence="2">The sequence shown here is derived from an EMBL/GenBank/DDBJ whole genome shotgun (WGS) entry which is preliminary data.</text>
</comment>